<dbReference type="EMBL" id="NHYE01005287">
    <property type="protein sequence ID" value="PPQ75121.1"/>
    <property type="molecule type" value="Genomic_DNA"/>
</dbReference>
<proteinExistence type="predicted"/>
<organism evidence="1 2">
    <name type="scientific">Gymnopilus dilepis</name>
    <dbReference type="NCBI Taxonomy" id="231916"/>
    <lineage>
        <taxon>Eukaryota</taxon>
        <taxon>Fungi</taxon>
        <taxon>Dikarya</taxon>
        <taxon>Basidiomycota</taxon>
        <taxon>Agaricomycotina</taxon>
        <taxon>Agaricomycetes</taxon>
        <taxon>Agaricomycetidae</taxon>
        <taxon>Agaricales</taxon>
        <taxon>Agaricineae</taxon>
        <taxon>Hymenogastraceae</taxon>
        <taxon>Gymnopilus</taxon>
    </lineage>
</organism>
<protein>
    <submittedName>
        <fullName evidence="1">Uncharacterized protein</fullName>
    </submittedName>
</protein>
<dbReference type="Proteomes" id="UP000284706">
    <property type="component" value="Unassembled WGS sequence"/>
</dbReference>
<comment type="caution">
    <text evidence="1">The sequence shown here is derived from an EMBL/GenBank/DDBJ whole genome shotgun (WGS) entry which is preliminary data.</text>
</comment>
<gene>
    <name evidence="1" type="ORF">CVT26_008299</name>
</gene>
<reference evidence="1 2" key="1">
    <citation type="journal article" date="2018" name="Evol. Lett.">
        <title>Horizontal gene cluster transfer increased hallucinogenic mushroom diversity.</title>
        <authorList>
            <person name="Reynolds H.T."/>
            <person name="Vijayakumar V."/>
            <person name="Gluck-Thaler E."/>
            <person name="Korotkin H.B."/>
            <person name="Matheny P.B."/>
            <person name="Slot J.C."/>
        </authorList>
    </citation>
    <scope>NUCLEOTIDE SEQUENCE [LARGE SCALE GENOMIC DNA]</scope>
    <source>
        <strain evidence="1 2">SRW20</strain>
    </source>
</reference>
<evidence type="ECO:0000313" key="1">
    <source>
        <dbReference type="EMBL" id="PPQ75121.1"/>
    </source>
</evidence>
<dbReference type="AlphaFoldDB" id="A0A409W9E8"/>
<evidence type="ECO:0000313" key="2">
    <source>
        <dbReference type="Proteomes" id="UP000284706"/>
    </source>
</evidence>
<keyword evidence="2" id="KW-1185">Reference proteome</keyword>
<accession>A0A409W9E8</accession>
<sequence>MKRRESRDISRGMGHFLSSNLTWLGNSQDLRGDEALVPPDLEGSPSCSVTFKVAADANGSFDITYAFN</sequence>
<dbReference type="InParanoid" id="A0A409W9E8"/>
<name>A0A409W9E8_9AGAR</name>